<organism evidence="6 7">
    <name type="scientific">Byssochlamys spectabilis</name>
    <name type="common">Paecilomyces variotii</name>
    <dbReference type="NCBI Taxonomy" id="264951"/>
    <lineage>
        <taxon>Eukaryota</taxon>
        <taxon>Fungi</taxon>
        <taxon>Dikarya</taxon>
        <taxon>Ascomycota</taxon>
        <taxon>Pezizomycotina</taxon>
        <taxon>Eurotiomycetes</taxon>
        <taxon>Eurotiomycetidae</taxon>
        <taxon>Eurotiales</taxon>
        <taxon>Thermoascaceae</taxon>
        <taxon>Paecilomyces</taxon>
    </lineage>
</organism>
<evidence type="ECO:0000256" key="4">
    <source>
        <dbReference type="ARBA" id="ARBA00023242"/>
    </source>
</evidence>
<dbReference type="PANTHER" id="PTHR47657">
    <property type="entry name" value="STEROL REGULATORY ELEMENT-BINDING PROTEIN ECM22"/>
    <property type="match status" value="1"/>
</dbReference>
<dbReference type="AlphaFoldDB" id="A0A443I2I9"/>
<keyword evidence="4" id="KW-0539">Nucleus</keyword>
<evidence type="ECO:0000256" key="3">
    <source>
        <dbReference type="ARBA" id="ARBA00023163"/>
    </source>
</evidence>
<protein>
    <recommendedName>
        <fullName evidence="5">Zn(2)-C6 fungal-type domain-containing protein</fullName>
    </recommendedName>
</protein>
<accession>A0A443I2I9</accession>
<evidence type="ECO:0000256" key="1">
    <source>
        <dbReference type="ARBA" id="ARBA00023015"/>
    </source>
</evidence>
<dbReference type="Gene3D" id="4.10.240.10">
    <property type="entry name" value="Zn(2)-C6 fungal-type DNA-binding domain"/>
    <property type="match status" value="1"/>
</dbReference>
<dbReference type="SMART" id="SM00066">
    <property type="entry name" value="GAL4"/>
    <property type="match status" value="1"/>
</dbReference>
<evidence type="ECO:0000259" key="5">
    <source>
        <dbReference type="PROSITE" id="PS50048"/>
    </source>
</evidence>
<sequence>MADAESKKKLRSRKSHRKSRLGCKNCKRRRLKCDENKPACSNCIAHAIDCDFSLPSPGTDSSSSTHPIRFKQSRFQSLVCSSSGSMERKEASSKCASVQCDLWTSDSRTGNISLADLGLYHHFITSTCRTIRYEPTDKHALYLIHVPRWGLAFPSILHLILALSALHLGHKNPHLLFEYQAQADDHFTFGVRSVTAVLSQLDSGNCQKIYVAAMLICLVYFGRGPRRGEYLVFSERGSSEWLVLMRGVRAILVSEHDRIFTGVLEPEDEGTPDEVISTLLPELTQHQKQIDMIRRLLNESIIDRNVLSAYMAAVDDLLNSLEEVFRMRSAGRDGLCLMAATFGWIYRLPEQFIQLLEAKDTYALIILAHWSVLLKYMEASWLMTGWHSHVVSGVVSSLDPDFHSWIEWPVNFVHT</sequence>
<name>A0A443I2I9_BYSSP</name>
<dbReference type="InterPro" id="IPR036864">
    <property type="entry name" value="Zn2-C6_fun-type_DNA-bd_sf"/>
</dbReference>
<dbReference type="GO" id="GO:0003677">
    <property type="term" value="F:DNA binding"/>
    <property type="evidence" value="ECO:0007669"/>
    <property type="project" value="UniProtKB-KW"/>
</dbReference>
<proteinExistence type="predicted"/>
<keyword evidence="3" id="KW-0804">Transcription</keyword>
<evidence type="ECO:0000313" key="6">
    <source>
        <dbReference type="EMBL" id="RWQ98284.1"/>
    </source>
</evidence>
<evidence type="ECO:0000313" key="7">
    <source>
        <dbReference type="Proteomes" id="UP000283841"/>
    </source>
</evidence>
<dbReference type="InterPro" id="IPR001138">
    <property type="entry name" value="Zn2Cys6_DnaBD"/>
</dbReference>
<dbReference type="VEuPathDB" id="FungiDB:C8Q69DRAFT_458341"/>
<dbReference type="GO" id="GO:0008270">
    <property type="term" value="F:zinc ion binding"/>
    <property type="evidence" value="ECO:0007669"/>
    <property type="project" value="InterPro"/>
</dbReference>
<dbReference type="Proteomes" id="UP000283841">
    <property type="component" value="Unassembled WGS sequence"/>
</dbReference>
<comment type="caution">
    <text evidence="6">The sequence shown here is derived from an EMBL/GenBank/DDBJ whole genome shotgun (WGS) entry which is preliminary data.</text>
</comment>
<dbReference type="InterPro" id="IPR052400">
    <property type="entry name" value="Zn2-C6_fungal_TF"/>
</dbReference>
<dbReference type="SUPFAM" id="SSF57701">
    <property type="entry name" value="Zn2/Cys6 DNA-binding domain"/>
    <property type="match status" value="1"/>
</dbReference>
<gene>
    <name evidence="6" type="ORF">C8Q69DRAFT_458341</name>
</gene>
<dbReference type="PROSITE" id="PS00463">
    <property type="entry name" value="ZN2_CY6_FUNGAL_1"/>
    <property type="match status" value="1"/>
</dbReference>
<dbReference type="PANTHER" id="PTHR47657:SF13">
    <property type="entry name" value="ZN(2)-C6 FUNGAL-TYPE DOMAIN-CONTAINING PROTEIN-RELATED"/>
    <property type="match status" value="1"/>
</dbReference>
<keyword evidence="7" id="KW-1185">Reference proteome</keyword>
<dbReference type="PROSITE" id="PS50048">
    <property type="entry name" value="ZN2_CY6_FUNGAL_2"/>
    <property type="match status" value="1"/>
</dbReference>
<evidence type="ECO:0000256" key="2">
    <source>
        <dbReference type="ARBA" id="ARBA00023125"/>
    </source>
</evidence>
<dbReference type="EMBL" id="RCNU01000002">
    <property type="protein sequence ID" value="RWQ98284.1"/>
    <property type="molecule type" value="Genomic_DNA"/>
</dbReference>
<dbReference type="RefSeq" id="XP_028487929.1">
    <property type="nucleotide sequence ID" value="XM_028629985.1"/>
</dbReference>
<dbReference type="GO" id="GO:0000981">
    <property type="term" value="F:DNA-binding transcription factor activity, RNA polymerase II-specific"/>
    <property type="evidence" value="ECO:0007669"/>
    <property type="project" value="InterPro"/>
</dbReference>
<reference evidence="6 7" key="1">
    <citation type="journal article" date="2018" name="Front. Microbiol.">
        <title>Genomic and genetic insights into a cosmopolitan fungus, Paecilomyces variotii (Eurotiales).</title>
        <authorList>
            <person name="Urquhart A.S."/>
            <person name="Mondo S.J."/>
            <person name="Makela M.R."/>
            <person name="Hane J.K."/>
            <person name="Wiebenga A."/>
            <person name="He G."/>
            <person name="Mihaltcheva S."/>
            <person name="Pangilinan J."/>
            <person name="Lipzen A."/>
            <person name="Barry K."/>
            <person name="de Vries R.P."/>
            <person name="Grigoriev I.V."/>
            <person name="Idnurm A."/>
        </authorList>
    </citation>
    <scope>NUCLEOTIDE SEQUENCE [LARGE SCALE GENOMIC DNA]</scope>
    <source>
        <strain evidence="6 7">CBS 101075</strain>
    </source>
</reference>
<dbReference type="Pfam" id="PF00172">
    <property type="entry name" value="Zn_clus"/>
    <property type="match status" value="1"/>
</dbReference>
<keyword evidence="1" id="KW-0805">Transcription regulation</keyword>
<dbReference type="InterPro" id="IPR021858">
    <property type="entry name" value="Fun_TF"/>
</dbReference>
<keyword evidence="2" id="KW-0238">DNA-binding</keyword>
<feature type="domain" description="Zn(2)-C6 fungal-type" evidence="5">
    <location>
        <begin position="22"/>
        <end position="52"/>
    </location>
</feature>
<dbReference type="GeneID" id="39599262"/>
<dbReference type="CDD" id="cd00067">
    <property type="entry name" value="GAL4"/>
    <property type="match status" value="1"/>
</dbReference>
<dbReference type="Pfam" id="PF11951">
    <property type="entry name" value="Fungal_trans_2"/>
    <property type="match status" value="1"/>
</dbReference>